<dbReference type="NCBIfam" id="NF005595">
    <property type="entry name" value="PRK07327.1"/>
    <property type="match status" value="1"/>
</dbReference>
<dbReference type="InterPro" id="IPR001753">
    <property type="entry name" value="Enoyl-CoA_hydra/iso"/>
</dbReference>
<evidence type="ECO:0000313" key="4">
    <source>
        <dbReference type="Proteomes" id="UP000221168"/>
    </source>
</evidence>
<dbReference type="PANTHER" id="PTHR43459:SF3">
    <property type="entry name" value="ENOYL-COA HYDRATASE ECHA15 (ENOYL HYDRASE) (UNSATURATED ACYL-COA HYDRATASE) (CROTONASE)-RELATED"/>
    <property type="match status" value="1"/>
</dbReference>
<dbReference type="GO" id="GO:0004300">
    <property type="term" value="F:enoyl-CoA hydratase activity"/>
    <property type="evidence" value="ECO:0007669"/>
    <property type="project" value="UniProtKB-EC"/>
</dbReference>
<accession>A0A2G1QH55</accession>
<dbReference type="OrthoDB" id="9807606at2"/>
<name>A0A2G1QH55_9HYPH</name>
<reference evidence="3 4" key="1">
    <citation type="submission" date="2017-10" db="EMBL/GenBank/DDBJ databases">
        <title>Sedimentibacterium mangrovi gen. nov., sp. nov., a novel member of family Phyllobacteriacea isolated from mangrove sediment.</title>
        <authorList>
            <person name="Liao H."/>
            <person name="Tian Y."/>
        </authorList>
    </citation>
    <scope>NUCLEOTIDE SEQUENCE [LARGE SCALE GENOMIC DNA]</scope>
    <source>
        <strain evidence="3 4">X9-2-2</strain>
    </source>
</reference>
<dbReference type="RefSeq" id="WP_099308626.1">
    <property type="nucleotide sequence ID" value="NZ_PDVP01000022.1"/>
</dbReference>
<dbReference type="PROSITE" id="PS00166">
    <property type="entry name" value="ENOYL_COA_HYDRATASE"/>
    <property type="match status" value="1"/>
</dbReference>
<dbReference type="InterPro" id="IPR018376">
    <property type="entry name" value="Enoyl-CoA_hyd/isom_CS"/>
</dbReference>
<dbReference type="CDD" id="cd06558">
    <property type="entry name" value="crotonase-like"/>
    <property type="match status" value="1"/>
</dbReference>
<keyword evidence="4" id="KW-1185">Reference proteome</keyword>
<dbReference type="InterPro" id="IPR029045">
    <property type="entry name" value="ClpP/crotonase-like_dom_sf"/>
</dbReference>
<dbReference type="Proteomes" id="UP000221168">
    <property type="component" value="Unassembled WGS sequence"/>
</dbReference>
<dbReference type="PANTHER" id="PTHR43459">
    <property type="entry name" value="ENOYL-COA HYDRATASE"/>
    <property type="match status" value="1"/>
</dbReference>
<evidence type="ECO:0000256" key="2">
    <source>
        <dbReference type="RuleBase" id="RU003707"/>
    </source>
</evidence>
<evidence type="ECO:0000256" key="1">
    <source>
        <dbReference type="ARBA" id="ARBA00005254"/>
    </source>
</evidence>
<evidence type="ECO:0000313" key="3">
    <source>
        <dbReference type="EMBL" id="PHP64842.1"/>
    </source>
</evidence>
<comment type="similarity">
    <text evidence="1 2">Belongs to the enoyl-CoA hydratase/isomerase family.</text>
</comment>
<dbReference type="SUPFAM" id="SSF52096">
    <property type="entry name" value="ClpP/crotonase"/>
    <property type="match status" value="1"/>
</dbReference>
<dbReference type="InterPro" id="IPR014748">
    <property type="entry name" value="Enoyl-CoA_hydra_C"/>
</dbReference>
<dbReference type="EMBL" id="PDVP01000022">
    <property type="protein sequence ID" value="PHP64842.1"/>
    <property type="molecule type" value="Genomic_DNA"/>
</dbReference>
<dbReference type="Gene3D" id="3.90.226.10">
    <property type="entry name" value="2-enoyl-CoA Hydratase, Chain A, domain 1"/>
    <property type="match status" value="1"/>
</dbReference>
<dbReference type="EC" id="4.2.1.17" evidence="3"/>
<dbReference type="AlphaFoldDB" id="A0A2G1QH55"/>
<gene>
    <name evidence="3" type="ORF">CSC94_22435</name>
</gene>
<organism evidence="3 4">
    <name type="scientific">Zhengella mangrovi</name>
    <dbReference type="NCBI Taxonomy" id="1982044"/>
    <lineage>
        <taxon>Bacteria</taxon>
        <taxon>Pseudomonadati</taxon>
        <taxon>Pseudomonadota</taxon>
        <taxon>Alphaproteobacteria</taxon>
        <taxon>Hyphomicrobiales</taxon>
        <taxon>Notoacmeibacteraceae</taxon>
        <taxon>Zhengella</taxon>
    </lineage>
</organism>
<dbReference type="Pfam" id="PF00378">
    <property type="entry name" value="ECH_1"/>
    <property type="match status" value="1"/>
</dbReference>
<proteinExistence type="inferred from homology"/>
<keyword evidence="3" id="KW-0456">Lyase</keyword>
<dbReference type="Gene3D" id="1.10.12.10">
    <property type="entry name" value="Lyase 2-enoyl-coa Hydratase, Chain A, domain 2"/>
    <property type="match status" value="1"/>
</dbReference>
<sequence length="270" mass="29658">MTAINYESYKRLIFDRPYPGVLKVTLSNPGKKNSIDEIMHPEMVRVWHDISADDDTAVVILTGDGDAFCAGGNFDMVRQMVEDHEIRMKNLREARDVVYNMINCTKPIISAVRGPAVGGGLVCALMSDISVVAKDAKLIDGHTRLGLAAGDHAAIIWPLLCGMARAKYHLLMCTTISGQEAADIGLVSIAVEDKDLDDKALEIASQLADGPPTAIRLTKYTMNHWLRMAGPIFDASLAFEFHAFTGPEMREGMASIQEKRKPVFPRHSAF</sequence>
<protein>
    <submittedName>
        <fullName evidence="3">Enoyl-CoA hydratase</fullName>
        <ecNumber evidence="3">4.2.1.17</ecNumber>
    </submittedName>
</protein>
<comment type="caution">
    <text evidence="3">The sequence shown here is derived from an EMBL/GenBank/DDBJ whole genome shotgun (WGS) entry which is preliminary data.</text>
</comment>